<evidence type="ECO:0000313" key="17">
    <source>
        <dbReference type="Proteomes" id="UP000008827"/>
    </source>
</evidence>
<keyword evidence="17" id="KW-1185">Reference proteome</keyword>
<evidence type="ECO:0000256" key="7">
    <source>
        <dbReference type="ARBA" id="ARBA00022741"/>
    </source>
</evidence>
<dbReference type="HOGENOM" id="CLU_001666_8_2_1"/>
<dbReference type="AlphaFoldDB" id="I1N931"/>
<dbReference type="Proteomes" id="UP000008827">
    <property type="component" value="Chromosome 19"/>
</dbReference>
<dbReference type="GO" id="GO:0003677">
    <property type="term" value="F:DNA binding"/>
    <property type="evidence" value="ECO:0007669"/>
    <property type="project" value="InterPro"/>
</dbReference>
<gene>
    <name evidence="16" type="primary">LOC100801854</name>
    <name evidence="15" type="ORF">GLYMA_19G142100</name>
</gene>
<comment type="similarity">
    <text evidence="3">Belongs to the DNA2/NAM7 helicase family.</text>
</comment>
<dbReference type="InterPro" id="IPR050534">
    <property type="entry name" value="Coronavir_polyprotein_1ab"/>
</dbReference>
<feature type="domain" description="AAA+ ATPase" evidence="13">
    <location>
        <begin position="143"/>
        <end position="395"/>
    </location>
</feature>
<keyword evidence="7" id="KW-0547">Nucleotide-binding</keyword>
<protein>
    <recommendedName>
        <fullName evidence="4">DNA helicase</fullName>
        <ecNumber evidence="4">3.6.4.12</ecNumber>
    </recommendedName>
</protein>
<dbReference type="GO" id="GO:0003678">
    <property type="term" value="F:DNA helicase activity"/>
    <property type="evidence" value="ECO:0007669"/>
    <property type="project" value="UniProtKB-EC"/>
</dbReference>
<feature type="domain" description="Helicase ATP-binding" evidence="14">
    <location>
        <begin position="125"/>
        <end position="376"/>
    </location>
</feature>
<keyword evidence="9" id="KW-0347">Helicase</keyword>
<evidence type="ECO:0000259" key="14">
    <source>
        <dbReference type="SMART" id="SM00487"/>
    </source>
</evidence>
<dbReference type="GO" id="GO:0005737">
    <property type="term" value="C:cytoplasm"/>
    <property type="evidence" value="ECO:0007669"/>
    <property type="project" value="UniProtKB-SubCell"/>
</dbReference>
<dbReference type="SMART" id="SM00487">
    <property type="entry name" value="DEXDc"/>
    <property type="match status" value="1"/>
</dbReference>
<dbReference type="EC" id="3.6.4.12" evidence="4"/>
<dbReference type="InterPro" id="IPR003593">
    <property type="entry name" value="AAA+_ATPase"/>
</dbReference>
<dbReference type="EMBL" id="CM000852">
    <property type="protein sequence ID" value="KRG95299.1"/>
    <property type="molecule type" value="Genomic_DNA"/>
</dbReference>
<accession>I1N931</accession>
<evidence type="ECO:0000313" key="15">
    <source>
        <dbReference type="EMBL" id="KRG95299.1"/>
    </source>
</evidence>
<dbReference type="GO" id="GO:0005681">
    <property type="term" value="C:spliceosomal complex"/>
    <property type="evidence" value="ECO:0007669"/>
    <property type="project" value="UniProtKB-KW"/>
</dbReference>
<evidence type="ECO:0000256" key="4">
    <source>
        <dbReference type="ARBA" id="ARBA00012551"/>
    </source>
</evidence>
<dbReference type="Gene3D" id="3.40.50.300">
    <property type="entry name" value="P-loop containing nucleotide triphosphate hydrolases"/>
    <property type="match status" value="2"/>
</dbReference>
<organism evidence="16">
    <name type="scientific">Glycine max</name>
    <name type="common">Soybean</name>
    <name type="synonym">Glycine hispida</name>
    <dbReference type="NCBI Taxonomy" id="3847"/>
    <lineage>
        <taxon>Eukaryota</taxon>
        <taxon>Viridiplantae</taxon>
        <taxon>Streptophyta</taxon>
        <taxon>Embryophyta</taxon>
        <taxon>Tracheophyta</taxon>
        <taxon>Spermatophyta</taxon>
        <taxon>Magnoliopsida</taxon>
        <taxon>eudicotyledons</taxon>
        <taxon>Gunneridae</taxon>
        <taxon>Pentapetalae</taxon>
        <taxon>rosids</taxon>
        <taxon>fabids</taxon>
        <taxon>Fabales</taxon>
        <taxon>Fabaceae</taxon>
        <taxon>Papilionoideae</taxon>
        <taxon>50 kb inversion clade</taxon>
        <taxon>NPAAA clade</taxon>
        <taxon>indigoferoid/millettioid clade</taxon>
        <taxon>Phaseoleae</taxon>
        <taxon>Glycine</taxon>
        <taxon>Glycine subgen. Soja</taxon>
    </lineage>
</organism>
<keyword evidence="5" id="KW-0963">Cytoplasm</keyword>
<reference evidence="15" key="3">
    <citation type="submission" date="2018-07" db="EMBL/GenBank/DDBJ databases">
        <title>WGS assembly of Glycine max.</title>
        <authorList>
            <person name="Schmutz J."/>
            <person name="Cannon S."/>
            <person name="Schlueter J."/>
            <person name="Ma J."/>
            <person name="Mitros T."/>
            <person name="Nelson W."/>
            <person name="Hyten D."/>
            <person name="Song Q."/>
            <person name="Thelen J."/>
            <person name="Cheng J."/>
            <person name="Xu D."/>
            <person name="Hellsten U."/>
            <person name="May G."/>
            <person name="Yu Y."/>
            <person name="Sakurai T."/>
            <person name="Umezawa T."/>
            <person name="Bhattacharyya M."/>
            <person name="Sandhu D."/>
            <person name="Valliyodan B."/>
            <person name="Lindquist E."/>
            <person name="Peto M."/>
            <person name="Grant D."/>
            <person name="Shu S."/>
            <person name="Goodstein D."/>
            <person name="Barry K."/>
            <person name="Futrell-Griggs M."/>
            <person name="Abernathy B."/>
            <person name="Du J."/>
            <person name="Tian Z."/>
            <person name="Zhu L."/>
            <person name="Gill N."/>
            <person name="Joshi T."/>
            <person name="Libault M."/>
            <person name="Sethuraman A."/>
            <person name="Zhang X."/>
            <person name="Shinozaki K."/>
            <person name="Nguyen H."/>
            <person name="Wing R."/>
            <person name="Cregan P."/>
            <person name="Specht J."/>
            <person name="Grimwood J."/>
            <person name="Rokhsar D."/>
            <person name="Stacey G."/>
            <person name="Shoemaker R."/>
            <person name="Jackson S."/>
        </authorList>
    </citation>
    <scope>NUCLEOTIDE SEQUENCE</scope>
    <source>
        <tissue evidence="15">Callus</tissue>
    </source>
</reference>
<dbReference type="OMA" id="TIIHGPP"/>
<evidence type="ECO:0000256" key="12">
    <source>
        <dbReference type="ARBA" id="ARBA00048432"/>
    </source>
</evidence>
<keyword evidence="11" id="KW-0539">Nucleus</keyword>
<dbReference type="CDD" id="cd18808">
    <property type="entry name" value="SF1_C_Upf1"/>
    <property type="match status" value="1"/>
</dbReference>
<reference evidence="16" key="2">
    <citation type="submission" date="2018-02" db="UniProtKB">
        <authorList>
            <consortium name="EnsemblPlants"/>
        </authorList>
    </citation>
    <scope>IDENTIFICATION</scope>
    <source>
        <strain evidence="16">Williams 82</strain>
    </source>
</reference>
<dbReference type="InterPro" id="IPR048761">
    <property type="entry name" value="SMUBP-2_HCS1_1B"/>
</dbReference>
<dbReference type="SMR" id="I1N931"/>
<dbReference type="SUPFAM" id="SSF52540">
    <property type="entry name" value="P-loop containing nucleoside triphosphate hydrolases"/>
    <property type="match status" value="1"/>
</dbReference>
<dbReference type="GO" id="GO:0005694">
    <property type="term" value="C:chromosome"/>
    <property type="evidence" value="ECO:0007669"/>
    <property type="project" value="UniProtKB-ARBA"/>
</dbReference>
<keyword evidence="6" id="KW-0747">Spliceosome</keyword>
<keyword evidence="6" id="KW-0508">mRNA splicing</keyword>
<comment type="subcellular location">
    <subcellularLocation>
        <location evidence="2">Cytoplasm</location>
    </subcellularLocation>
    <subcellularLocation>
        <location evidence="1">Nucleus</location>
    </subcellularLocation>
</comment>
<evidence type="ECO:0000256" key="9">
    <source>
        <dbReference type="ARBA" id="ARBA00022806"/>
    </source>
</evidence>
<dbReference type="ExpressionAtlas" id="I1N931">
    <property type="expression patterns" value="baseline and differential"/>
</dbReference>
<dbReference type="GO" id="GO:0005524">
    <property type="term" value="F:ATP binding"/>
    <property type="evidence" value="ECO:0007669"/>
    <property type="project" value="UniProtKB-KW"/>
</dbReference>
<evidence type="ECO:0000256" key="6">
    <source>
        <dbReference type="ARBA" id="ARBA00022728"/>
    </source>
</evidence>
<dbReference type="GO" id="GO:0016787">
    <property type="term" value="F:hydrolase activity"/>
    <property type="evidence" value="ECO:0007669"/>
    <property type="project" value="UniProtKB-KW"/>
</dbReference>
<dbReference type="InterPro" id="IPR027417">
    <property type="entry name" value="P-loop_NTPase"/>
</dbReference>
<dbReference type="Pfam" id="PF13086">
    <property type="entry name" value="AAA_11"/>
    <property type="match status" value="1"/>
</dbReference>
<reference evidence="15 16" key="1">
    <citation type="journal article" date="2010" name="Nature">
        <title>Genome sequence of the palaeopolyploid soybean.</title>
        <authorList>
            <person name="Schmutz J."/>
            <person name="Cannon S.B."/>
            <person name="Schlueter J."/>
            <person name="Ma J."/>
            <person name="Mitros T."/>
            <person name="Nelson W."/>
            <person name="Hyten D.L."/>
            <person name="Song Q."/>
            <person name="Thelen J.J."/>
            <person name="Cheng J."/>
            <person name="Xu D."/>
            <person name="Hellsten U."/>
            <person name="May G.D."/>
            <person name="Yu Y."/>
            <person name="Sakurai T."/>
            <person name="Umezawa T."/>
            <person name="Bhattacharyya M.K."/>
            <person name="Sandhu D."/>
            <person name="Valliyodan B."/>
            <person name="Lindquist E."/>
            <person name="Peto M."/>
            <person name="Grant D."/>
            <person name="Shu S."/>
            <person name="Goodstein D."/>
            <person name="Barry K."/>
            <person name="Futrell-Griggs M."/>
            <person name="Abernathy B."/>
            <person name="Du J."/>
            <person name="Tian Z."/>
            <person name="Zhu L."/>
            <person name="Gill N."/>
            <person name="Joshi T."/>
            <person name="Libault M."/>
            <person name="Sethuraman A."/>
            <person name="Zhang X.-C."/>
            <person name="Shinozaki K."/>
            <person name="Nguyen H.T."/>
            <person name="Wing R.A."/>
            <person name="Cregan P."/>
            <person name="Specht J."/>
            <person name="Grimwood J."/>
            <person name="Rokhsar D."/>
            <person name="Stacey G."/>
            <person name="Shoemaker R.C."/>
            <person name="Jackson S.A."/>
        </authorList>
    </citation>
    <scope>NUCLEOTIDE SEQUENCE [LARGE SCALE GENOMIC DNA]</scope>
    <source>
        <strain evidence="16">cv. Williams 82</strain>
        <tissue evidence="15">Callus</tissue>
    </source>
</reference>
<dbReference type="SMART" id="SM00382">
    <property type="entry name" value="AAA"/>
    <property type="match status" value="1"/>
</dbReference>
<evidence type="ECO:0000256" key="2">
    <source>
        <dbReference type="ARBA" id="ARBA00004496"/>
    </source>
</evidence>
<dbReference type="GO" id="GO:0003723">
    <property type="term" value="F:RNA binding"/>
    <property type="evidence" value="ECO:0007669"/>
    <property type="project" value="InterPro"/>
</dbReference>
<dbReference type="FunFam" id="3.40.50.300:FF:000326">
    <property type="entry name" value="P-loop containing nucleoside triphosphate hydrolase"/>
    <property type="match status" value="1"/>
</dbReference>
<evidence type="ECO:0000256" key="3">
    <source>
        <dbReference type="ARBA" id="ARBA00007913"/>
    </source>
</evidence>
<dbReference type="Pfam" id="PF13087">
    <property type="entry name" value="AAA_12"/>
    <property type="match status" value="1"/>
</dbReference>
<dbReference type="NCBIfam" id="TIGR00376">
    <property type="entry name" value="IGHMBP2 family helicase"/>
    <property type="match status" value="1"/>
</dbReference>
<keyword evidence="10" id="KW-0067">ATP-binding</keyword>
<dbReference type="Pfam" id="PF21138">
    <property type="entry name" value="SMUBP-2_HCS1_1B"/>
    <property type="match status" value="1"/>
</dbReference>
<dbReference type="CDD" id="cd18044">
    <property type="entry name" value="DEXXQc_SMUBP2"/>
    <property type="match status" value="1"/>
</dbReference>
<comment type="catalytic activity">
    <reaction evidence="12">
        <text>ATP + H2O = ADP + phosphate + H(+)</text>
        <dbReference type="Rhea" id="RHEA:13065"/>
        <dbReference type="ChEBI" id="CHEBI:15377"/>
        <dbReference type="ChEBI" id="CHEBI:15378"/>
        <dbReference type="ChEBI" id="CHEBI:30616"/>
        <dbReference type="ChEBI" id="CHEBI:43474"/>
        <dbReference type="ChEBI" id="CHEBI:456216"/>
        <dbReference type="EC" id="3.6.4.12"/>
    </reaction>
    <physiologicalReaction direction="left-to-right" evidence="12">
        <dbReference type="Rhea" id="RHEA:13066"/>
    </physiologicalReaction>
</comment>
<proteinExistence type="inferred from homology"/>
<dbReference type="InterPro" id="IPR004483">
    <property type="entry name" value="SMUBP-2/Hcs1-like"/>
</dbReference>
<evidence type="ECO:0000256" key="11">
    <source>
        <dbReference type="ARBA" id="ARBA00023242"/>
    </source>
</evidence>
<evidence type="ECO:0000256" key="10">
    <source>
        <dbReference type="ARBA" id="ARBA00022840"/>
    </source>
</evidence>
<dbReference type="PANTHER" id="PTHR43788">
    <property type="entry name" value="DNA2/NAM7 HELICASE FAMILY MEMBER"/>
    <property type="match status" value="1"/>
</dbReference>
<name>I1N931_SOYBN</name>
<keyword evidence="6" id="KW-0507">mRNA processing</keyword>
<sequence>MGKSLIEFQSTKGDVLPAHKFGTHDVVVLKLNKADLGSPALGQGVVYRLKDSSITVAFDDIPEDGLNSPLRLEKVANEVTYRRMKDALIQLSKGVHKGPASDLIPVLFGERPPAVSKKDVSFTPFNKNLDHSQKEAVSKALSSKNVFLLHGPPGTGKTTTVVEIILQEVKRGSKILACAASNIAVDNIVERLVPHRVKLVRLGHPARLLPQVLDSALDAQVLRGDNSGLANDIRKEMKALNGKLLKTKDRNTRKDIQRELRTLSKEERKRQQLAVTDVLKSADVILTTLIGAFSKKLDSTSFDLVIIDEAAQALEIACWIPLLKGSRCVLAGDHLQLPPTIQSVEAEKKGLGRTLFERLAEVYGDEITSMLTVQYRMHELIMDWSSKELYNSKIKAHPSVTAHMLYDLEGVKRTTSTEPTLLLIDTAGCDMEEKKDEEDSTFNEGEAEVTVAHAKRLVQSGVIPSDIGIITPYAAQVVLLKMLKNKEDRLKDVEISTVDGFQGREKEAIIISMVRSNSKKEVGFLSDHRRMNVAVTRSRRQCCLVSDTETVSGDGFLKRLIEYFEEHGEYLSASEYQNE</sequence>
<dbReference type="Gramene" id="KRG95299">
    <property type="protein sequence ID" value="KRG95299"/>
    <property type="gene ID" value="GLYMA_19G142100"/>
</dbReference>
<dbReference type="InterPro" id="IPR014001">
    <property type="entry name" value="Helicase_ATP-bd"/>
</dbReference>
<evidence type="ECO:0000313" key="16">
    <source>
        <dbReference type="EnsemblPlants" id="KRG95299"/>
    </source>
</evidence>
<dbReference type="EnsemblPlants" id="KRG95299">
    <property type="protein sequence ID" value="KRG95299"/>
    <property type="gene ID" value="GLYMA_19G142100"/>
</dbReference>
<dbReference type="InterPro" id="IPR041677">
    <property type="entry name" value="DNA2/NAM7_AAA_11"/>
</dbReference>
<evidence type="ECO:0000256" key="8">
    <source>
        <dbReference type="ARBA" id="ARBA00022801"/>
    </source>
</evidence>
<dbReference type="Gene3D" id="2.40.30.270">
    <property type="match status" value="1"/>
</dbReference>
<dbReference type="InterPro" id="IPR041679">
    <property type="entry name" value="DNA2/NAM7-like_C"/>
</dbReference>
<evidence type="ECO:0000256" key="1">
    <source>
        <dbReference type="ARBA" id="ARBA00004123"/>
    </source>
</evidence>
<evidence type="ECO:0000256" key="5">
    <source>
        <dbReference type="ARBA" id="ARBA00022490"/>
    </source>
</evidence>
<keyword evidence="8" id="KW-0378">Hydrolase</keyword>
<dbReference type="PANTHER" id="PTHR43788:SF8">
    <property type="entry name" value="DNA-BINDING PROTEIN SMUBP-2"/>
    <property type="match status" value="1"/>
</dbReference>
<dbReference type="InterPro" id="IPR047187">
    <property type="entry name" value="SF1_C_Upf1"/>
</dbReference>
<evidence type="ECO:0000259" key="13">
    <source>
        <dbReference type="SMART" id="SM00382"/>
    </source>
</evidence>